<accession>A0ABU5AU32</accession>
<evidence type="ECO:0000256" key="2">
    <source>
        <dbReference type="ARBA" id="ARBA00022491"/>
    </source>
</evidence>
<dbReference type="Pfam" id="PF00440">
    <property type="entry name" value="TetR_N"/>
    <property type="match status" value="1"/>
</dbReference>
<dbReference type="PANTHER" id="PTHR30055:SF151">
    <property type="entry name" value="TRANSCRIPTIONAL REGULATORY PROTEIN"/>
    <property type="match status" value="1"/>
</dbReference>
<evidence type="ECO:0000256" key="4">
    <source>
        <dbReference type="ARBA" id="ARBA00023125"/>
    </source>
</evidence>
<protein>
    <submittedName>
        <fullName evidence="8">TetR/AcrR family transcriptional regulator</fullName>
    </submittedName>
</protein>
<evidence type="ECO:0000256" key="5">
    <source>
        <dbReference type="ARBA" id="ARBA00023163"/>
    </source>
</evidence>
<gene>
    <name evidence="8" type="ORF">RFM23_24715</name>
</gene>
<dbReference type="Gene3D" id="1.10.357.10">
    <property type="entry name" value="Tetracycline Repressor, domain 2"/>
    <property type="match status" value="1"/>
</dbReference>
<keyword evidence="2" id="KW-0678">Repressor</keyword>
<keyword evidence="5" id="KW-0804">Transcription</keyword>
<dbReference type="Proteomes" id="UP001276564">
    <property type="component" value="Unassembled WGS sequence"/>
</dbReference>
<dbReference type="SUPFAM" id="SSF46689">
    <property type="entry name" value="Homeodomain-like"/>
    <property type="match status" value="1"/>
</dbReference>
<dbReference type="InterPro" id="IPR001647">
    <property type="entry name" value="HTH_TetR"/>
</dbReference>
<dbReference type="Pfam" id="PF02909">
    <property type="entry name" value="TetR_C_1"/>
    <property type="match status" value="1"/>
</dbReference>
<dbReference type="SUPFAM" id="SSF48498">
    <property type="entry name" value="Tetracyclin repressor-like, C-terminal domain"/>
    <property type="match status" value="1"/>
</dbReference>
<dbReference type="InterPro" id="IPR009057">
    <property type="entry name" value="Homeodomain-like_sf"/>
</dbReference>
<dbReference type="PANTHER" id="PTHR30055">
    <property type="entry name" value="HTH-TYPE TRANSCRIPTIONAL REGULATOR RUTR"/>
    <property type="match status" value="1"/>
</dbReference>
<dbReference type="InterPro" id="IPR003012">
    <property type="entry name" value="Tet_transcr_reg_TetR"/>
</dbReference>
<evidence type="ECO:0000313" key="8">
    <source>
        <dbReference type="EMBL" id="MDX8540823.1"/>
    </source>
</evidence>
<reference evidence="8 9" key="1">
    <citation type="submission" date="2023-08" db="EMBL/GenBank/DDBJ databases">
        <title>Implementing the SeqCode for naming new Mesorhizobium species isolated from Vachellia karroo root nodules.</title>
        <authorList>
            <person name="Van Lill M."/>
        </authorList>
    </citation>
    <scope>NUCLEOTIDE SEQUENCE [LARGE SCALE GENOMIC DNA]</scope>
    <source>
        <strain evidence="8 9">VK4B</strain>
    </source>
</reference>
<name>A0ABU5AU32_9HYPH</name>
<evidence type="ECO:0000256" key="3">
    <source>
        <dbReference type="ARBA" id="ARBA00023015"/>
    </source>
</evidence>
<dbReference type="InterPro" id="IPR050109">
    <property type="entry name" value="HTH-type_TetR-like_transc_reg"/>
</dbReference>
<evidence type="ECO:0000313" key="9">
    <source>
        <dbReference type="Proteomes" id="UP001276564"/>
    </source>
</evidence>
<feature type="DNA-binding region" description="H-T-H motif" evidence="6">
    <location>
        <begin position="36"/>
        <end position="55"/>
    </location>
</feature>
<evidence type="ECO:0000256" key="6">
    <source>
        <dbReference type="PROSITE-ProRule" id="PRU00335"/>
    </source>
</evidence>
<keyword evidence="9" id="KW-1185">Reference proteome</keyword>
<organism evidence="8 9">
    <name type="scientific">Mesorhizobium abyssinicae</name>
    <dbReference type="NCBI Taxonomy" id="1209958"/>
    <lineage>
        <taxon>Bacteria</taxon>
        <taxon>Pseudomonadati</taxon>
        <taxon>Pseudomonadota</taxon>
        <taxon>Alphaproteobacteria</taxon>
        <taxon>Hyphomicrobiales</taxon>
        <taxon>Phyllobacteriaceae</taxon>
        <taxon>Mesorhizobium</taxon>
    </lineage>
</organism>
<comment type="function">
    <text evidence="1">TetR is the repressor of the tetracycline resistance element; its N-terminal region forms a helix-turn-helix structure and binds DNA. Binding of tetracycline to TetR reduces the repressor affinity for the tetracycline resistance gene (tetA) promoter operator sites.</text>
</comment>
<dbReference type="InterPro" id="IPR036271">
    <property type="entry name" value="Tet_transcr_reg_TetR-rel_C_sf"/>
</dbReference>
<proteinExistence type="predicted"/>
<feature type="domain" description="HTH tetR-type" evidence="7">
    <location>
        <begin position="13"/>
        <end position="73"/>
    </location>
</feature>
<dbReference type="PROSITE" id="PS50977">
    <property type="entry name" value="HTH_TETR_2"/>
    <property type="match status" value="1"/>
</dbReference>
<sequence length="231" mass="25282">MDSSIKKKRARGRLSREMIEDAAFEVIEREGLSGFSMRKLAAALGCEAMSIYHHYPSQAHLYEALVDRQMNALVIPGDGLPWRERVRIGMQEFRRVATEHPAFAPFIVVYRMNSPPCLAKLNSIIGLFEAGGFGPELSARLFRAAGYYLMGAILDETAGYAKGPSAVTTVSSEEMARDFPSVVAAGAHFGTTGFDKTFDLGLEMLLDEMERIRDGARAATAKAGSDRGHSN</sequence>
<keyword evidence="4 6" id="KW-0238">DNA-binding</keyword>
<dbReference type="PRINTS" id="PR00400">
    <property type="entry name" value="TETREPRESSOR"/>
</dbReference>
<dbReference type="RefSeq" id="WP_292351298.1">
    <property type="nucleotide sequence ID" value="NZ_JAVIIP010000016.1"/>
</dbReference>
<keyword evidence="3" id="KW-0805">Transcription regulation</keyword>
<dbReference type="Gene3D" id="1.10.10.60">
    <property type="entry name" value="Homeodomain-like"/>
    <property type="match status" value="1"/>
</dbReference>
<dbReference type="EMBL" id="JAVIIP010000016">
    <property type="protein sequence ID" value="MDX8540823.1"/>
    <property type="molecule type" value="Genomic_DNA"/>
</dbReference>
<dbReference type="InterPro" id="IPR004111">
    <property type="entry name" value="Repressor_TetR_C"/>
</dbReference>
<comment type="caution">
    <text evidence="8">The sequence shown here is derived from an EMBL/GenBank/DDBJ whole genome shotgun (WGS) entry which is preliminary data.</text>
</comment>
<evidence type="ECO:0000256" key="1">
    <source>
        <dbReference type="ARBA" id="ARBA00002856"/>
    </source>
</evidence>
<evidence type="ECO:0000259" key="7">
    <source>
        <dbReference type="PROSITE" id="PS50977"/>
    </source>
</evidence>